<feature type="domain" description="Nitrate/nitrite sensing protein" evidence="1">
    <location>
        <begin position="171"/>
        <end position="287"/>
    </location>
</feature>
<feature type="domain" description="Nitrate/nitrite sensing protein" evidence="1">
    <location>
        <begin position="41"/>
        <end position="93"/>
    </location>
</feature>
<sequence>MNRARAQSAPLDVPPDLAPHRLVADLLSMRLGGWEARRTAVVHVVQRERGVTCGWVASGGAQFEDKIAAVREATDSARPSPTVAEAVARIRSEADAAVANARSCGGEDAGCELSGVAALAPRFHSVFSDWNALLQQALAAAPDEVALATGEPASPEAPREASAAAASFDPRAVKAYAAFAHLKEATGIERAFLCGALALPEEALPHLPSRAFADLVIGLQQQRAFEERVRQAASPKLLELIRAGFELKPELQRLQERLRCDFDIAALRATLSADRCWQIMTDHLDKLEHQTPTDLPTSPL</sequence>
<reference evidence="3" key="1">
    <citation type="journal article" date="2013" name="Nature">
        <title>Pan genome of the phytoplankton Emiliania underpins its global distribution.</title>
        <authorList>
            <person name="Read B.A."/>
            <person name="Kegel J."/>
            <person name="Klute M.J."/>
            <person name="Kuo A."/>
            <person name="Lefebvre S.C."/>
            <person name="Maumus F."/>
            <person name="Mayer C."/>
            <person name="Miller J."/>
            <person name="Monier A."/>
            <person name="Salamov A."/>
            <person name="Young J."/>
            <person name="Aguilar M."/>
            <person name="Claverie J.M."/>
            <person name="Frickenhaus S."/>
            <person name="Gonzalez K."/>
            <person name="Herman E.K."/>
            <person name="Lin Y.C."/>
            <person name="Napier J."/>
            <person name="Ogata H."/>
            <person name="Sarno A.F."/>
            <person name="Shmutz J."/>
            <person name="Schroeder D."/>
            <person name="de Vargas C."/>
            <person name="Verret F."/>
            <person name="von Dassow P."/>
            <person name="Valentin K."/>
            <person name="Van de Peer Y."/>
            <person name="Wheeler G."/>
            <person name="Dacks J.B."/>
            <person name="Delwiche C.F."/>
            <person name="Dyhrman S.T."/>
            <person name="Glockner G."/>
            <person name="John U."/>
            <person name="Richards T."/>
            <person name="Worden A.Z."/>
            <person name="Zhang X."/>
            <person name="Grigoriev I.V."/>
            <person name="Allen A.E."/>
            <person name="Bidle K."/>
            <person name="Borodovsky M."/>
            <person name="Bowler C."/>
            <person name="Brownlee C."/>
            <person name="Cock J.M."/>
            <person name="Elias M."/>
            <person name="Gladyshev V.N."/>
            <person name="Groth M."/>
            <person name="Guda C."/>
            <person name="Hadaegh A."/>
            <person name="Iglesias-Rodriguez M.D."/>
            <person name="Jenkins J."/>
            <person name="Jones B.M."/>
            <person name="Lawson T."/>
            <person name="Leese F."/>
            <person name="Lindquist E."/>
            <person name="Lobanov A."/>
            <person name="Lomsadze A."/>
            <person name="Malik S.B."/>
            <person name="Marsh M.E."/>
            <person name="Mackinder L."/>
            <person name="Mock T."/>
            <person name="Mueller-Roeber B."/>
            <person name="Pagarete A."/>
            <person name="Parker M."/>
            <person name="Probert I."/>
            <person name="Quesneville H."/>
            <person name="Raines C."/>
            <person name="Rensing S.A."/>
            <person name="Riano-Pachon D.M."/>
            <person name="Richier S."/>
            <person name="Rokitta S."/>
            <person name="Shiraiwa Y."/>
            <person name="Soanes D.M."/>
            <person name="van der Giezen M."/>
            <person name="Wahlund T.M."/>
            <person name="Williams B."/>
            <person name="Wilson W."/>
            <person name="Wolfe G."/>
            <person name="Wurch L.L."/>
        </authorList>
    </citation>
    <scope>NUCLEOTIDE SEQUENCE</scope>
</reference>
<dbReference type="Proteomes" id="UP000013827">
    <property type="component" value="Unassembled WGS sequence"/>
</dbReference>
<name>A0A0D3JHM6_EMIH1</name>
<dbReference type="GeneID" id="17268558"/>
<protein>
    <recommendedName>
        <fullName evidence="1">Nitrate/nitrite sensing protein domain-containing protein</fullName>
    </recommendedName>
</protein>
<organism evidence="2 3">
    <name type="scientific">Emiliania huxleyi (strain CCMP1516)</name>
    <dbReference type="NCBI Taxonomy" id="280463"/>
    <lineage>
        <taxon>Eukaryota</taxon>
        <taxon>Haptista</taxon>
        <taxon>Haptophyta</taxon>
        <taxon>Prymnesiophyceae</taxon>
        <taxon>Isochrysidales</taxon>
        <taxon>Noelaerhabdaceae</taxon>
        <taxon>Emiliania</taxon>
    </lineage>
</organism>
<evidence type="ECO:0000313" key="3">
    <source>
        <dbReference type="Proteomes" id="UP000013827"/>
    </source>
</evidence>
<keyword evidence="3" id="KW-1185">Reference proteome</keyword>
<evidence type="ECO:0000259" key="1">
    <source>
        <dbReference type="Pfam" id="PF08376"/>
    </source>
</evidence>
<accession>A0A0D3JHM6</accession>
<dbReference type="EnsemblProtists" id="EOD23011">
    <property type="protein sequence ID" value="EOD23011"/>
    <property type="gene ID" value="EMIHUDRAFT_447773"/>
</dbReference>
<dbReference type="KEGG" id="ehx:EMIHUDRAFT_447773"/>
<evidence type="ECO:0000313" key="2">
    <source>
        <dbReference type="EnsemblProtists" id="EOD23011"/>
    </source>
</evidence>
<dbReference type="InterPro" id="IPR013587">
    <property type="entry name" value="Nitrate/nitrite_sensing"/>
</dbReference>
<dbReference type="PaxDb" id="2903-EOD23011"/>
<dbReference type="AlphaFoldDB" id="A0A0D3JHM6"/>
<dbReference type="RefSeq" id="XP_005775440.1">
    <property type="nucleotide sequence ID" value="XM_005775383.1"/>
</dbReference>
<reference evidence="2" key="2">
    <citation type="submission" date="2024-10" db="UniProtKB">
        <authorList>
            <consortium name="EnsemblProtists"/>
        </authorList>
    </citation>
    <scope>IDENTIFICATION</scope>
</reference>
<dbReference type="HOGENOM" id="CLU_928828_0_0_1"/>
<proteinExistence type="predicted"/>
<dbReference type="Pfam" id="PF08376">
    <property type="entry name" value="NIT"/>
    <property type="match status" value="2"/>
</dbReference>